<dbReference type="GeneID" id="51862944"/>
<evidence type="ECO:0000313" key="3">
    <source>
        <dbReference type="EMBL" id="CCA55662.1"/>
    </source>
</evidence>
<dbReference type="CDD" id="cd00761">
    <property type="entry name" value="Glyco_tranf_GTA_type"/>
    <property type="match status" value="1"/>
</dbReference>
<dbReference type="OrthoDB" id="3183633at2"/>
<dbReference type="InterPro" id="IPR001173">
    <property type="entry name" value="Glyco_trans_2-like"/>
</dbReference>
<dbReference type="AlphaFoldDB" id="F2R2B3"/>
<dbReference type="STRING" id="953739.SVEN_2376"/>
<dbReference type="KEGG" id="sve:SVEN_2376"/>
<dbReference type="Proteomes" id="UP000006854">
    <property type="component" value="Chromosome"/>
</dbReference>
<accession>F2R2B3</accession>
<sequence length="557" mass="59075">MSESPRPQAPARDGAVSPGSAGSAVSVVVIAYNDAAHVADAIRSALAQGEAVGEVLVVDDASGDATPEVLAAFAGEPRVRPLVRTENSGGCGTPRNDGIAAAVHPYVLFLDSDDLLLPGAVDGLLAVAAEERADVVAGICVRRELPEGRETVWAPSLYDVSQGATLPGTVIEGVEKHPEFVLDTLSVNKLYRRDFLDRHAIRFPDGAFHYEDFVFSARVQAAAPRLAVTDVPVYVWHVRRQAATLSISLRRASLANWEHRIAAHAAVVDVFRTAGRPALAAAAQTKFLDYDLPMYLRELPQRTAAYRADWWTVTRAHLAGFEAAAVSAARAPSRWLHAALTALTAVPEGRELTRFVELAAPLPRLVPPYRRAEDGAPVLAAAPADVPLEGLAELAAAELPVAVDGSVAVGASTRLTVTVHDLYGRVAALGPTGVRVVFTERVSAAELPVDAPLLPADEGWTATVTLPTSKLLRAGRLAAWSVHAELRYADGSTGNAEVRAPQGYVGRRGVVLGRLGRVLLVQVVASARRGLVLRFAGGAVGARQVMSGRFKRLFAMR</sequence>
<proteinExistence type="predicted"/>
<evidence type="ECO:0000256" key="1">
    <source>
        <dbReference type="SAM" id="MobiDB-lite"/>
    </source>
</evidence>
<feature type="domain" description="Glycosyltransferase 2-like" evidence="2">
    <location>
        <begin position="26"/>
        <end position="148"/>
    </location>
</feature>
<dbReference type="Pfam" id="PF00535">
    <property type="entry name" value="Glycos_transf_2"/>
    <property type="match status" value="1"/>
</dbReference>
<dbReference type="InterPro" id="IPR029044">
    <property type="entry name" value="Nucleotide-diphossugar_trans"/>
</dbReference>
<dbReference type="Gene3D" id="3.90.550.10">
    <property type="entry name" value="Spore Coat Polysaccharide Biosynthesis Protein SpsA, Chain A"/>
    <property type="match status" value="1"/>
</dbReference>
<dbReference type="PANTHER" id="PTHR22916">
    <property type="entry name" value="GLYCOSYLTRANSFERASE"/>
    <property type="match status" value="1"/>
</dbReference>
<dbReference type="eggNOG" id="COG1216">
    <property type="taxonomic scope" value="Bacteria"/>
</dbReference>
<name>F2R2B3_STRVP</name>
<dbReference type="GO" id="GO:0016758">
    <property type="term" value="F:hexosyltransferase activity"/>
    <property type="evidence" value="ECO:0007669"/>
    <property type="project" value="UniProtKB-ARBA"/>
</dbReference>
<dbReference type="HOGENOM" id="CLU_038577_0_0_11"/>
<dbReference type="RefSeq" id="WP_015033580.1">
    <property type="nucleotide sequence ID" value="NC_018750.1"/>
</dbReference>
<reference evidence="3 4" key="1">
    <citation type="journal article" date="2011" name="BMC Genomics">
        <title>Genome-wide analysis of the role of GlnR in Streptomyces venezuelae provides new insights into global nitrogen regulation in actinomycetes.</title>
        <authorList>
            <person name="Pullan S.T."/>
            <person name="Bibb M.J."/>
            <person name="Merrick M."/>
        </authorList>
    </citation>
    <scope>NUCLEOTIDE SEQUENCE [LARGE SCALE GENOMIC DNA]</scope>
    <source>
        <strain evidence="3">ATCC 10712</strain>
    </source>
</reference>
<dbReference type="PANTHER" id="PTHR22916:SF3">
    <property type="entry name" value="UDP-GLCNAC:BETAGAL BETA-1,3-N-ACETYLGLUCOSAMINYLTRANSFERASE-LIKE PROTEIN 1"/>
    <property type="match status" value="1"/>
</dbReference>
<gene>
    <name evidence="3" type="ordered locus">SVEN_2376</name>
</gene>
<organism evidence="3 4">
    <name type="scientific">Streptomyces venezuelae (strain ATCC 10712 / CBS 650.69 / DSM 40230 / JCM 4526 / NBRC 13096 / PD 04745)</name>
    <dbReference type="NCBI Taxonomy" id="953739"/>
    <lineage>
        <taxon>Bacteria</taxon>
        <taxon>Bacillati</taxon>
        <taxon>Actinomycetota</taxon>
        <taxon>Actinomycetes</taxon>
        <taxon>Kitasatosporales</taxon>
        <taxon>Streptomycetaceae</taxon>
        <taxon>Streptomyces</taxon>
    </lineage>
</organism>
<feature type="region of interest" description="Disordered" evidence="1">
    <location>
        <begin position="1"/>
        <end position="20"/>
    </location>
</feature>
<dbReference type="EMBL" id="FR845719">
    <property type="protein sequence ID" value="CCA55662.1"/>
    <property type="molecule type" value="Genomic_DNA"/>
</dbReference>
<dbReference type="SUPFAM" id="SSF53448">
    <property type="entry name" value="Nucleotide-diphospho-sugar transferases"/>
    <property type="match status" value="1"/>
</dbReference>
<evidence type="ECO:0000313" key="4">
    <source>
        <dbReference type="Proteomes" id="UP000006854"/>
    </source>
</evidence>
<protein>
    <recommendedName>
        <fullName evidence="2">Glycosyltransferase 2-like domain-containing protein</fullName>
    </recommendedName>
</protein>
<keyword evidence="4" id="KW-1185">Reference proteome</keyword>
<dbReference type="PATRIC" id="fig|953739.5.peg.4533"/>
<evidence type="ECO:0000259" key="2">
    <source>
        <dbReference type="Pfam" id="PF00535"/>
    </source>
</evidence>